<keyword evidence="2" id="KW-0472">Membrane</keyword>
<evidence type="ECO:0000313" key="5">
    <source>
        <dbReference type="Proteomes" id="UP000626092"/>
    </source>
</evidence>
<evidence type="ECO:0000256" key="2">
    <source>
        <dbReference type="ARBA" id="ARBA00022475"/>
    </source>
</evidence>
<dbReference type="Pfam" id="PF07714">
    <property type="entry name" value="PK_Tyr_Ser-Thr"/>
    <property type="match status" value="1"/>
</dbReference>
<dbReference type="InterPro" id="IPR050823">
    <property type="entry name" value="Plant_Ser_Thr_Prot_Kinase"/>
</dbReference>
<dbReference type="InterPro" id="IPR011009">
    <property type="entry name" value="Kinase-like_dom_sf"/>
</dbReference>
<dbReference type="Gene3D" id="3.30.200.20">
    <property type="entry name" value="Phosphorylase Kinase, domain 1"/>
    <property type="match status" value="1"/>
</dbReference>
<dbReference type="PANTHER" id="PTHR45621">
    <property type="entry name" value="OS01G0588500 PROTEIN-RELATED"/>
    <property type="match status" value="1"/>
</dbReference>
<organism evidence="4 5">
    <name type="scientific">Rhododendron simsii</name>
    <name type="common">Sims's rhododendron</name>
    <dbReference type="NCBI Taxonomy" id="118357"/>
    <lineage>
        <taxon>Eukaryota</taxon>
        <taxon>Viridiplantae</taxon>
        <taxon>Streptophyta</taxon>
        <taxon>Embryophyta</taxon>
        <taxon>Tracheophyta</taxon>
        <taxon>Spermatophyta</taxon>
        <taxon>Magnoliopsida</taxon>
        <taxon>eudicotyledons</taxon>
        <taxon>Gunneridae</taxon>
        <taxon>Pentapetalae</taxon>
        <taxon>asterids</taxon>
        <taxon>Ericales</taxon>
        <taxon>Ericaceae</taxon>
        <taxon>Ericoideae</taxon>
        <taxon>Rhodoreae</taxon>
        <taxon>Rhododendron</taxon>
    </lineage>
</organism>
<proteinExistence type="predicted"/>
<accession>A0A834HG49</accession>
<name>A0A834HG49_RHOSS</name>
<comment type="caution">
    <text evidence="4">The sequence shown here is derived from an EMBL/GenBank/DDBJ whole genome shotgun (WGS) entry which is preliminary data.</text>
</comment>
<dbReference type="GO" id="GO:0005524">
    <property type="term" value="F:ATP binding"/>
    <property type="evidence" value="ECO:0007669"/>
    <property type="project" value="InterPro"/>
</dbReference>
<evidence type="ECO:0000259" key="3">
    <source>
        <dbReference type="PROSITE" id="PS50011"/>
    </source>
</evidence>
<feature type="domain" description="Protein kinase" evidence="3">
    <location>
        <begin position="26"/>
        <end position="392"/>
    </location>
</feature>
<dbReference type="GO" id="GO:0004672">
    <property type="term" value="F:protein kinase activity"/>
    <property type="evidence" value="ECO:0007669"/>
    <property type="project" value="InterPro"/>
</dbReference>
<dbReference type="OrthoDB" id="1711336at2759"/>
<protein>
    <recommendedName>
        <fullName evidence="3">Protein kinase domain-containing protein</fullName>
    </recommendedName>
</protein>
<dbReference type="InterPro" id="IPR000719">
    <property type="entry name" value="Prot_kinase_dom"/>
</dbReference>
<dbReference type="InterPro" id="IPR001245">
    <property type="entry name" value="Ser-Thr/Tyr_kinase_cat_dom"/>
</dbReference>
<keyword evidence="5" id="KW-1185">Reference proteome</keyword>
<dbReference type="Gene3D" id="1.10.510.10">
    <property type="entry name" value="Transferase(Phosphotransferase) domain 1"/>
    <property type="match status" value="1"/>
</dbReference>
<dbReference type="GO" id="GO:0005886">
    <property type="term" value="C:plasma membrane"/>
    <property type="evidence" value="ECO:0007669"/>
    <property type="project" value="UniProtKB-SubCell"/>
</dbReference>
<dbReference type="AlphaFoldDB" id="A0A834HG49"/>
<dbReference type="EMBL" id="WJXA01000001">
    <property type="protein sequence ID" value="KAF7153217.1"/>
    <property type="molecule type" value="Genomic_DNA"/>
</dbReference>
<gene>
    <name evidence="4" type="ORF">RHSIM_Rhsim01G0102900</name>
</gene>
<sequence length="407" mass="46286">MDLDMELGDYPKQFAYEDLQLLTDNFDVRNVIGRTQFCKVYRGKIPQGWNEMQEQDVTVKIWADTVKMKGEVIHKPAVAHNVFRFLDEITFLTYPSISGHPNLAKLMGYLHDEDHFGVVYDLKLLDTVSNFIAEGIVCFPSVVFLELKAKLIIGYACCYCRRVITLLFFPLTIHTFSGTFTWMDRIKLIFQLARLLESLHGQTPQYLVRNFSAAHIMVDQDLNPVLFEFGMLTGGMIGMKDRASVSMKLSDAVAAWPPSLNGHPRFKELELHNFSGARIFFVGIWTDRTDVFIFGVVLLELLCKCAVDGIGCRENSTVPNFLYGVAQDIYDTVKSGCFYEQSRILSLVHRSFRTEAGYDTDDGLKLAKLAMKCVQMDDERPSMGEVVEHLKTLHAIRNYAELLLLGP</sequence>
<comment type="subcellular location">
    <subcellularLocation>
        <location evidence="1">Cell membrane</location>
    </subcellularLocation>
</comment>
<dbReference type="PROSITE" id="PS50011">
    <property type="entry name" value="PROTEIN_KINASE_DOM"/>
    <property type="match status" value="1"/>
</dbReference>
<dbReference type="SUPFAM" id="SSF56112">
    <property type="entry name" value="Protein kinase-like (PK-like)"/>
    <property type="match status" value="1"/>
</dbReference>
<evidence type="ECO:0000256" key="1">
    <source>
        <dbReference type="ARBA" id="ARBA00004236"/>
    </source>
</evidence>
<evidence type="ECO:0000313" key="4">
    <source>
        <dbReference type="EMBL" id="KAF7153217.1"/>
    </source>
</evidence>
<keyword evidence="2" id="KW-1003">Cell membrane</keyword>
<reference evidence="4" key="1">
    <citation type="submission" date="2019-11" db="EMBL/GenBank/DDBJ databases">
        <authorList>
            <person name="Liu Y."/>
            <person name="Hou J."/>
            <person name="Li T.-Q."/>
            <person name="Guan C.-H."/>
            <person name="Wu X."/>
            <person name="Wu H.-Z."/>
            <person name="Ling F."/>
            <person name="Zhang R."/>
            <person name="Shi X.-G."/>
            <person name="Ren J.-P."/>
            <person name="Chen E.-F."/>
            <person name="Sun J.-M."/>
        </authorList>
    </citation>
    <scope>NUCLEOTIDE SEQUENCE</scope>
    <source>
        <strain evidence="4">Adult_tree_wgs_1</strain>
        <tissue evidence="4">Leaves</tissue>
    </source>
</reference>
<dbReference type="Proteomes" id="UP000626092">
    <property type="component" value="Unassembled WGS sequence"/>
</dbReference>